<dbReference type="Gene3D" id="1.10.630.10">
    <property type="entry name" value="Cytochrome P450"/>
    <property type="match status" value="1"/>
</dbReference>
<sequence length="497" mass="55798">MPMCLLLGASLFVLVLTFSLLRAAISPLRRLPGPALARFTRLWYFKAAASRRFEHVNIRLHQQHGILIFVGSIVRIAPNQYSLDDPEAVKVIYGHGTEFIKSPWYSAAVAPGQSHDLFAEPNPKIHAANRRKVASLYSTSNLLKFEPYVDTSVGIFVEQMRELGRRGDIFDLQHWLQCYAFDVIGLITFNKRFGFMDEGDDRGLFANLHSYLIYVTHVGIFNEFHKLIYWVKSKLGSSGRSYMVDFAQAELRDASTAAEGNEKLAGREDFVAKLLRSHWQDPAGFPMAKVFATAITNVGAGSDTTSVSLSGVLYHLMRTPECYNKLRAEIDNAAATGKASNPIQYHEAQALPYLQACIKEGLRMHPATGLPLARVVPAGGATLAGTYFPAGTVVGINSWVAHHNKAVFGEDAAQFRPERWLDEPERVSKMDRYYMPFGVGSRTCIGRNISLLEISKLIPELIRNFDFSLAYPNEKLETENLWFVKQTNLLCRVRERM</sequence>
<accession>W2S3E4</accession>
<evidence type="ECO:0000256" key="7">
    <source>
        <dbReference type="PIRSR" id="PIRSR602401-1"/>
    </source>
</evidence>
<dbReference type="PRINTS" id="PR00385">
    <property type="entry name" value="P450"/>
</dbReference>
<evidence type="ECO:0000313" key="9">
    <source>
        <dbReference type="EMBL" id="ETN43130.1"/>
    </source>
</evidence>
<dbReference type="PRINTS" id="PR00463">
    <property type="entry name" value="EP450I"/>
</dbReference>
<dbReference type="RefSeq" id="XP_008714866.1">
    <property type="nucleotide sequence ID" value="XM_008716644.1"/>
</dbReference>
<dbReference type="InterPro" id="IPR002401">
    <property type="entry name" value="Cyt_P450_E_grp-I"/>
</dbReference>
<proteinExistence type="inferred from homology"/>
<dbReference type="HOGENOM" id="CLU_001570_14_0_1"/>
<dbReference type="SUPFAM" id="SSF48264">
    <property type="entry name" value="Cytochrome P450"/>
    <property type="match status" value="1"/>
</dbReference>
<dbReference type="PROSITE" id="PS00086">
    <property type="entry name" value="CYTOCHROME_P450"/>
    <property type="match status" value="1"/>
</dbReference>
<dbReference type="InParanoid" id="W2S3E4"/>
<dbReference type="AlphaFoldDB" id="W2S3E4"/>
<keyword evidence="6 8" id="KW-0503">Monooxygenase</keyword>
<dbReference type="EMBL" id="KB822718">
    <property type="protein sequence ID" value="ETN43130.1"/>
    <property type="molecule type" value="Genomic_DNA"/>
</dbReference>
<evidence type="ECO:0000313" key="10">
    <source>
        <dbReference type="Proteomes" id="UP000030752"/>
    </source>
</evidence>
<gene>
    <name evidence="9" type="ORF">HMPREF1541_02288</name>
</gene>
<dbReference type="GO" id="GO:0004497">
    <property type="term" value="F:monooxygenase activity"/>
    <property type="evidence" value="ECO:0007669"/>
    <property type="project" value="UniProtKB-KW"/>
</dbReference>
<dbReference type="PANTHER" id="PTHR24305">
    <property type="entry name" value="CYTOCHROME P450"/>
    <property type="match status" value="1"/>
</dbReference>
<dbReference type="InterPro" id="IPR050121">
    <property type="entry name" value="Cytochrome_P450_monoxygenase"/>
</dbReference>
<keyword evidence="3 7" id="KW-0479">Metal-binding</keyword>
<dbReference type="GO" id="GO:0020037">
    <property type="term" value="F:heme binding"/>
    <property type="evidence" value="ECO:0007669"/>
    <property type="project" value="InterPro"/>
</dbReference>
<comment type="cofactor">
    <cofactor evidence="1 7">
        <name>heme</name>
        <dbReference type="ChEBI" id="CHEBI:30413"/>
    </cofactor>
</comment>
<dbReference type="Proteomes" id="UP000030752">
    <property type="component" value="Unassembled WGS sequence"/>
</dbReference>
<protein>
    <recommendedName>
        <fullName evidence="11">Cytochrome P450 oxidoreductase</fullName>
    </recommendedName>
</protein>
<dbReference type="VEuPathDB" id="FungiDB:HMPREF1541_02288"/>
<dbReference type="InterPro" id="IPR017972">
    <property type="entry name" value="Cyt_P450_CS"/>
</dbReference>
<evidence type="ECO:0000256" key="6">
    <source>
        <dbReference type="ARBA" id="ARBA00023033"/>
    </source>
</evidence>
<dbReference type="FunFam" id="1.10.630.10:FF:000050">
    <property type="entry name" value="Cytochrome P450 monooxygenase"/>
    <property type="match status" value="1"/>
</dbReference>
<reference evidence="9 10" key="1">
    <citation type="submission" date="2013-03" db="EMBL/GenBank/DDBJ databases">
        <title>The Genome Sequence of Phialophora europaea CBS 101466.</title>
        <authorList>
            <consortium name="The Broad Institute Genomics Platform"/>
            <person name="Cuomo C."/>
            <person name="de Hoog S."/>
            <person name="Gorbushina A."/>
            <person name="Walker B."/>
            <person name="Young S.K."/>
            <person name="Zeng Q."/>
            <person name="Gargeya S."/>
            <person name="Fitzgerald M."/>
            <person name="Haas B."/>
            <person name="Abouelleil A."/>
            <person name="Allen A.W."/>
            <person name="Alvarado L."/>
            <person name="Arachchi H.M."/>
            <person name="Berlin A.M."/>
            <person name="Chapman S.B."/>
            <person name="Gainer-Dewar J."/>
            <person name="Goldberg J."/>
            <person name="Griggs A."/>
            <person name="Gujja S."/>
            <person name="Hansen M."/>
            <person name="Howarth C."/>
            <person name="Imamovic A."/>
            <person name="Ireland A."/>
            <person name="Larimer J."/>
            <person name="McCowan C."/>
            <person name="Murphy C."/>
            <person name="Pearson M."/>
            <person name="Poon T.W."/>
            <person name="Priest M."/>
            <person name="Roberts A."/>
            <person name="Saif S."/>
            <person name="Shea T."/>
            <person name="Sisk P."/>
            <person name="Sykes S."/>
            <person name="Wortman J."/>
            <person name="Nusbaum C."/>
            <person name="Birren B."/>
        </authorList>
    </citation>
    <scope>NUCLEOTIDE SEQUENCE [LARGE SCALE GENOMIC DNA]</scope>
    <source>
        <strain evidence="9 10">CBS 101466</strain>
    </source>
</reference>
<dbReference type="GO" id="GO:0005506">
    <property type="term" value="F:iron ion binding"/>
    <property type="evidence" value="ECO:0007669"/>
    <property type="project" value="InterPro"/>
</dbReference>
<dbReference type="PANTHER" id="PTHR24305:SF190">
    <property type="entry name" value="P450, PUTATIVE (EUROFUNG)-RELATED"/>
    <property type="match status" value="1"/>
</dbReference>
<evidence type="ECO:0000256" key="3">
    <source>
        <dbReference type="ARBA" id="ARBA00022723"/>
    </source>
</evidence>
<dbReference type="GeneID" id="19969627"/>
<keyword evidence="7 8" id="KW-0349">Heme</keyword>
<keyword evidence="5 7" id="KW-0408">Iron</keyword>
<dbReference type="InterPro" id="IPR001128">
    <property type="entry name" value="Cyt_P450"/>
</dbReference>
<evidence type="ECO:0000256" key="5">
    <source>
        <dbReference type="ARBA" id="ARBA00023004"/>
    </source>
</evidence>
<evidence type="ECO:0000256" key="4">
    <source>
        <dbReference type="ARBA" id="ARBA00023002"/>
    </source>
</evidence>
<dbReference type="STRING" id="1220924.W2S3E4"/>
<comment type="similarity">
    <text evidence="2 8">Belongs to the cytochrome P450 family.</text>
</comment>
<keyword evidence="4 8" id="KW-0560">Oxidoreductase</keyword>
<dbReference type="Pfam" id="PF00067">
    <property type="entry name" value="p450"/>
    <property type="match status" value="1"/>
</dbReference>
<dbReference type="eggNOG" id="KOG0159">
    <property type="taxonomic scope" value="Eukaryota"/>
</dbReference>
<evidence type="ECO:0000256" key="8">
    <source>
        <dbReference type="RuleBase" id="RU000461"/>
    </source>
</evidence>
<dbReference type="GO" id="GO:0016705">
    <property type="term" value="F:oxidoreductase activity, acting on paired donors, with incorporation or reduction of molecular oxygen"/>
    <property type="evidence" value="ECO:0007669"/>
    <property type="project" value="InterPro"/>
</dbReference>
<dbReference type="OrthoDB" id="3934656at2759"/>
<dbReference type="InterPro" id="IPR036396">
    <property type="entry name" value="Cyt_P450_sf"/>
</dbReference>
<organism evidence="9 10">
    <name type="scientific">Cyphellophora europaea (strain CBS 101466)</name>
    <name type="common">Phialophora europaea</name>
    <dbReference type="NCBI Taxonomy" id="1220924"/>
    <lineage>
        <taxon>Eukaryota</taxon>
        <taxon>Fungi</taxon>
        <taxon>Dikarya</taxon>
        <taxon>Ascomycota</taxon>
        <taxon>Pezizomycotina</taxon>
        <taxon>Eurotiomycetes</taxon>
        <taxon>Chaetothyriomycetidae</taxon>
        <taxon>Chaetothyriales</taxon>
        <taxon>Cyphellophoraceae</taxon>
        <taxon>Cyphellophora</taxon>
    </lineage>
</organism>
<evidence type="ECO:0008006" key="11">
    <source>
        <dbReference type="Google" id="ProtNLM"/>
    </source>
</evidence>
<keyword evidence="10" id="KW-1185">Reference proteome</keyword>
<evidence type="ECO:0000256" key="2">
    <source>
        <dbReference type="ARBA" id="ARBA00010617"/>
    </source>
</evidence>
<evidence type="ECO:0000256" key="1">
    <source>
        <dbReference type="ARBA" id="ARBA00001971"/>
    </source>
</evidence>
<feature type="binding site" description="axial binding residue" evidence="7">
    <location>
        <position position="444"/>
    </location>
    <ligand>
        <name>heme</name>
        <dbReference type="ChEBI" id="CHEBI:30413"/>
    </ligand>
    <ligandPart>
        <name>Fe</name>
        <dbReference type="ChEBI" id="CHEBI:18248"/>
    </ligandPart>
</feature>
<dbReference type="CDD" id="cd11060">
    <property type="entry name" value="CYP57A1-like"/>
    <property type="match status" value="1"/>
</dbReference>
<name>W2S3E4_CYPE1</name>